<protein>
    <submittedName>
        <fullName evidence="2">Uncharacterized protein</fullName>
    </submittedName>
</protein>
<accession>A0ABM7T1Z1</accession>
<evidence type="ECO:0000256" key="1">
    <source>
        <dbReference type="SAM" id="MobiDB-lite"/>
    </source>
</evidence>
<evidence type="ECO:0000313" key="3">
    <source>
        <dbReference type="Proteomes" id="UP000824633"/>
    </source>
</evidence>
<name>A0ABM7T1Z1_9CLOT</name>
<gene>
    <name evidence="2" type="ORF">psyc5s11_19990</name>
</gene>
<dbReference type="EMBL" id="AP024849">
    <property type="protein sequence ID" value="BCZ45932.1"/>
    <property type="molecule type" value="Genomic_DNA"/>
</dbReference>
<dbReference type="Proteomes" id="UP000824633">
    <property type="component" value="Chromosome"/>
</dbReference>
<organism evidence="2 3">
    <name type="scientific">Clostridium gelidum</name>
    <dbReference type="NCBI Taxonomy" id="704125"/>
    <lineage>
        <taxon>Bacteria</taxon>
        <taxon>Bacillati</taxon>
        <taxon>Bacillota</taxon>
        <taxon>Clostridia</taxon>
        <taxon>Eubacteriales</taxon>
        <taxon>Clostridiaceae</taxon>
        <taxon>Clostridium</taxon>
    </lineage>
</organism>
<keyword evidence="3" id="KW-1185">Reference proteome</keyword>
<sequence length="39" mass="4392">MGDKSPRNKEKKKKKSEVKVTSPIASSVAEPEKKTKKTY</sequence>
<evidence type="ECO:0000313" key="2">
    <source>
        <dbReference type="EMBL" id="BCZ45932.1"/>
    </source>
</evidence>
<reference evidence="3" key="1">
    <citation type="submission" date="2021-07" db="EMBL/GenBank/DDBJ databases">
        <title>Complete genome sequencing of a Clostridium isolate.</title>
        <authorList>
            <person name="Ueki A."/>
            <person name="Tonouchi A."/>
        </authorList>
    </citation>
    <scope>NUCLEOTIDE SEQUENCE [LARGE SCALE GENOMIC DNA]</scope>
    <source>
        <strain evidence="3">C5S11</strain>
    </source>
</reference>
<proteinExistence type="predicted"/>
<feature type="region of interest" description="Disordered" evidence="1">
    <location>
        <begin position="1"/>
        <end position="39"/>
    </location>
</feature>